<feature type="compositionally biased region" description="Low complexity" evidence="1">
    <location>
        <begin position="56"/>
        <end position="66"/>
    </location>
</feature>
<name>A0A6A6NM44_9PEZI</name>
<reference evidence="2" key="1">
    <citation type="journal article" date="2020" name="Stud. Mycol.">
        <title>101 Dothideomycetes genomes: a test case for predicting lifestyles and emergence of pathogens.</title>
        <authorList>
            <person name="Haridas S."/>
            <person name="Albert R."/>
            <person name="Binder M."/>
            <person name="Bloem J."/>
            <person name="Labutti K."/>
            <person name="Salamov A."/>
            <person name="Andreopoulos B."/>
            <person name="Baker S."/>
            <person name="Barry K."/>
            <person name="Bills G."/>
            <person name="Bluhm B."/>
            <person name="Cannon C."/>
            <person name="Castanera R."/>
            <person name="Culley D."/>
            <person name="Daum C."/>
            <person name="Ezra D."/>
            <person name="Gonzalez J."/>
            <person name="Henrissat B."/>
            <person name="Kuo A."/>
            <person name="Liang C."/>
            <person name="Lipzen A."/>
            <person name="Lutzoni F."/>
            <person name="Magnuson J."/>
            <person name="Mondo S."/>
            <person name="Nolan M."/>
            <person name="Ohm R."/>
            <person name="Pangilinan J."/>
            <person name="Park H.-J."/>
            <person name="Ramirez L."/>
            <person name="Alfaro M."/>
            <person name="Sun H."/>
            <person name="Tritt A."/>
            <person name="Yoshinaga Y."/>
            <person name="Zwiers L.-H."/>
            <person name="Turgeon B."/>
            <person name="Goodwin S."/>
            <person name="Spatafora J."/>
            <person name="Crous P."/>
            <person name="Grigoriev I."/>
        </authorList>
    </citation>
    <scope>NUCLEOTIDE SEQUENCE</scope>
    <source>
        <strain evidence="2">ATCC 16933</strain>
    </source>
</reference>
<sequence>MNAAGDYSAAYCILHTDSEFTGHGMSHLHHALLSSIPKFSTPRSQLPHPKTPHRPSPSAAATTSSA</sequence>
<feature type="region of interest" description="Disordered" evidence="1">
    <location>
        <begin position="39"/>
        <end position="66"/>
    </location>
</feature>
<evidence type="ECO:0000313" key="3">
    <source>
        <dbReference type="Proteomes" id="UP000799766"/>
    </source>
</evidence>
<proteinExistence type="predicted"/>
<evidence type="ECO:0000313" key="2">
    <source>
        <dbReference type="EMBL" id="KAF2452729.1"/>
    </source>
</evidence>
<gene>
    <name evidence="2" type="ORF">BDY21DRAFT_358177</name>
</gene>
<organism evidence="2 3">
    <name type="scientific">Lineolata rhizophorae</name>
    <dbReference type="NCBI Taxonomy" id="578093"/>
    <lineage>
        <taxon>Eukaryota</taxon>
        <taxon>Fungi</taxon>
        <taxon>Dikarya</taxon>
        <taxon>Ascomycota</taxon>
        <taxon>Pezizomycotina</taxon>
        <taxon>Dothideomycetes</taxon>
        <taxon>Dothideomycetes incertae sedis</taxon>
        <taxon>Lineolatales</taxon>
        <taxon>Lineolataceae</taxon>
        <taxon>Lineolata</taxon>
    </lineage>
</organism>
<dbReference type="EMBL" id="MU001704">
    <property type="protein sequence ID" value="KAF2452729.1"/>
    <property type="molecule type" value="Genomic_DNA"/>
</dbReference>
<dbReference type="Proteomes" id="UP000799766">
    <property type="component" value="Unassembled WGS sequence"/>
</dbReference>
<evidence type="ECO:0000256" key="1">
    <source>
        <dbReference type="SAM" id="MobiDB-lite"/>
    </source>
</evidence>
<keyword evidence="3" id="KW-1185">Reference proteome</keyword>
<protein>
    <submittedName>
        <fullName evidence="2">Uncharacterized protein</fullName>
    </submittedName>
</protein>
<accession>A0A6A6NM44</accession>
<dbReference type="AlphaFoldDB" id="A0A6A6NM44"/>